<dbReference type="EMBL" id="WDPD01000001">
    <property type="protein sequence ID" value="KAB7462387.1"/>
    <property type="molecule type" value="Genomic_DNA"/>
</dbReference>
<dbReference type="RefSeq" id="WP_003839264.1">
    <property type="nucleotide sequence ID" value="NZ_BCYE01000004.1"/>
</dbReference>
<protein>
    <submittedName>
        <fullName evidence="2">Type I-C CRISPR-associated protein Cas7/Csd2</fullName>
    </submittedName>
</protein>
<gene>
    <name evidence="2" type="primary">cas7c</name>
    <name evidence="3" type="ORF">BDLFYP24_01942</name>
    <name evidence="2" type="ORF">GBB04_00985</name>
</gene>
<dbReference type="Proteomes" id="UP000429211">
    <property type="component" value="Unassembled WGS sequence"/>
</dbReference>
<accession>A0A6N2TCH5</accession>
<sequence>MTNLKNKIDFAVVFSAENANPNGDPLNGNRPRTTSDGFGEVSDVALKRKIRNRLQDAGESIFVQMDERSDDGAKSLSERFNTYLKTLSKDEQKTKDIVFHKVCEHWLDVRAFGQVFAFKKAKDVDEVSLGVRGPVSIQPAFSTLPIAIDDVQITKSVNSETTDTGKKSSDTMGMKYRVSGRAVYTTFGSISPQLAERTGFSEEDARKIKEALISLFENDESSARPSGSMEVTNVVWFEHNCKGGQYSSAKVHRAISVDSAGEISVDESAIPGLHFEIIEGR</sequence>
<dbReference type="AlphaFoldDB" id="A0A6N2TCH5"/>
<dbReference type="NCBIfam" id="TIGR01595">
    <property type="entry name" value="cas_CT1132"/>
    <property type="match status" value="1"/>
</dbReference>
<dbReference type="GO" id="GO:0043571">
    <property type="term" value="P:maintenance of CRISPR repeat elements"/>
    <property type="evidence" value="ECO:0007669"/>
    <property type="project" value="InterPro"/>
</dbReference>
<name>A0A6N2TCH5_9BIFI</name>
<organism evidence="3">
    <name type="scientific">Bifidobacterium dentium</name>
    <dbReference type="NCBI Taxonomy" id="1689"/>
    <lineage>
        <taxon>Bacteria</taxon>
        <taxon>Bacillati</taxon>
        <taxon>Actinomycetota</taxon>
        <taxon>Actinomycetes</taxon>
        <taxon>Bifidobacteriales</taxon>
        <taxon>Bifidobacteriaceae</taxon>
        <taxon>Bifidobacterium</taxon>
    </lineage>
</organism>
<dbReference type="GeneID" id="31606805"/>
<reference evidence="2 4" key="1">
    <citation type="journal article" date="2019" name="Nat. Med.">
        <title>A library of human gut bacterial isolates paired with longitudinal multiomics data enables mechanistic microbiome research.</title>
        <authorList>
            <person name="Poyet M."/>
            <person name="Groussin M."/>
            <person name="Gibbons S.M."/>
            <person name="Avila-Pacheco J."/>
            <person name="Jiang X."/>
            <person name="Kearney S.M."/>
            <person name="Perrotta A.R."/>
            <person name="Berdy B."/>
            <person name="Zhao S."/>
            <person name="Lieberman T.D."/>
            <person name="Swanson P.K."/>
            <person name="Smith M."/>
            <person name="Roesemann S."/>
            <person name="Alexander J.E."/>
            <person name="Rich S.A."/>
            <person name="Livny J."/>
            <person name="Vlamakis H."/>
            <person name="Clish C."/>
            <person name="Bullock K."/>
            <person name="Deik A."/>
            <person name="Scott J."/>
            <person name="Pierce K.A."/>
            <person name="Xavier R.J."/>
            <person name="Alm E.J."/>
        </authorList>
    </citation>
    <scope>NUCLEOTIDE SEQUENCE [LARGE SCALE GENOMIC DNA]</scope>
    <source>
        <strain evidence="2 4">BIOML-A2</strain>
    </source>
</reference>
<dbReference type="NCBIfam" id="TIGR02589">
    <property type="entry name" value="cas_Csd2"/>
    <property type="match status" value="1"/>
</dbReference>
<evidence type="ECO:0000313" key="4">
    <source>
        <dbReference type="Proteomes" id="UP000429211"/>
    </source>
</evidence>
<evidence type="ECO:0000313" key="2">
    <source>
        <dbReference type="EMBL" id="KAB7462387.1"/>
    </source>
</evidence>
<evidence type="ECO:0000256" key="1">
    <source>
        <dbReference type="SAM" id="MobiDB-lite"/>
    </source>
</evidence>
<evidence type="ECO:0000313" key="3">
    <source>
        <dbReference type="EMBL" id="VYT03514.1"/>
    </source>
</evidence>
<reference evidence="3" key="2">
    <citation type="submission" date="2019-11" db="EMBL/GenBank/DDBJ databases">
        <authorList>
            <person name="Feng L."/>
        </authorList>
    </citation>
    <scope>NUCLEOTIDE SEQUENCE</scope>
    <source>
        <strain evidence="3">BdentiumLFYP24</strain>
    </source>
</reference>
<proteinExistence type="predicted"/>
<dbReference type="InterPro" id="IPR013418">
    <property type="entry name" value="CRISPR-assoc_prot_Cas7/Csd2"/>
</dbReference>
<feature type="region of interest" description="Disordered" evidence="1">
    <location>
        <begin position="19"/>
        <end position="38"/>
    </location>
</feature>
<dbReference type="InterPro" id="IPR006482">
    <property type="entry name" value="Cas7_Csh2/Csh2"/>
</dbReference>
<dbReference type="EMBL" id="CACRSP010000004">
    <property type="protein sequence ID" value="VYT03514.1"/>
    <property type="molecule type" value="Genomic_DNA"/>
</dbReference>
<dbReference type="Pfam" id="PF05107">
    <property type="entry name" value="Cas_Cas7"/>
    <property type="match status" value="1"/>
</dbReference>